<evidence type="ECO:0000313" key="2">
    <source>
        <dbReference type="Proteomes" id="UP000008370"/>
    </source>
</evidence>
<gene>
    <name evidence="1" type="ORF">PHACADRAFT_164077</name>
</gene>
<sequence>MQAIAALPQQALSVSVMRPLQPLGPVNVIFVSSDGVHFYVHSRIILSESMNMFGAILSAKRDQNSDNRLIALSEPAAIVNVVLHTVYSISCAPYQPDADTLIAAIKALPKYGLSLKQCLSPAMPAYAVVLNIVPRAPLEFYTLAAEHAIHPLAVAISKHLENLEITDISDAQMQRMGGLYYKKLLVMLERRADMVKRLVRAPPEPHPPMPDCSELDQQAMRNAWTLLVSDFACEPFRYTSSQSVMAKVGILPGMMICNGCKDVIGARLQMLQAQLLELDQDYAIE</sequence>
<dbReference type="RefSeq" id="XP_007398461.1">
    <property type="nucleotide sequence ID" value="XM_007398399.1"/>
</dbReference>
<name>K5W4C6_PHACS</name>
<accession>K5W4C6</accession>
<organism evidence="1 2">
    <name type="scientific">Phanerochaete carnosa (strain HHB-10118-sp)</name>
    <name type="common">White-rot fungus</name>
    <name type="synonym">Peniophora carnosa</name>
    <dbReference type="NCBI Taxonomy" id="650164"/>
    <lineage>
        <taxon>Eukaryota</taxon>
        <taxon>Fungi</taxon>
        <taxon>Dikarya</taxon>
        <taxon>Basidiomycota</taxon>
        <taxon>Agaricomycotina</taxon>
        <taxon>Agaricomycetes</taxon>
        <taxon>Polyporales</taxon>
        <taxon>Phanerochaetaceae</taxon>
        <taxon>Phanerochaete</taxon>
    </lineage>
</organism>
<dbReference type="GeneID" id="18909273"/>
<dbReference type="InParanoid" id="K5W4C6"/>
<dbReference type="STRING" id="650164.K5W4C6"/>
<keyword evidence="2" id="KW-1185">Reference proteome</keyword>
<proteinExistence type="predicted"/>
<dbReference type="OrthoDB" id="2754676at2759"/>
<protein>
    <recommendedName>
        <fullName evidence="3">BTB domain-containing protein</fullName>
    </recommendedName>
</protein>
<reference evidence="1 2" key="1">
    <citation type="journal article" date="2012" name="BMC Genomics">
        <title>Comparative genomics of the white-rot fungi, Phanerochaete carnosa and P. chrysosporium, to elucidate the genetic basis of the distinct wood types they colonize.</title>
        <authorList>
            <person name="Suzuki H."/>
            <person name="MacDonald J."/>
            <person name="Syed K."/>
            <person name="Salamov A."/>
            <person name="Hori C."/>
            <person name="Aerts A."/>
            <person name="Henrissat B."/>
            <person name="Wiebenga A."/>
            <person name="vanKuyk P.A."/>
            <person name="Barry K."/>
            <person name="Lindquist E."/>
            <person name="LaButti K."/>
            <person name="Lapidus A."/>
            <person name="Lucas S."/>
            <person name="Coutinho P."/>
            <person name="Gong Y."/>
            <person name="Samejima M."/>
            <person name="Mahadevan R."/>
            <person name="Abou-Zaid M."/>
            <person name="de Vries R.P."/>
            <person name="Igarashi K."/>
            <person name="Yadav J.S."/>
            <person name="Grigoriev I.V."/>
            <person name="Master E.R."/>
        </authorList>
    </citation>
    <scope>NUCLEOTIDE SEQUENCE [LARGE SCALE GENOMIC DNA]</scope>
    <source>
        <strain evidence="1 2">HHB-10118-sp</strain>
    </source>
</reference>
<dbReference type="Proteomes" id="UP000008370">
    <property type="component" value="Unassembled WGS sequence"/>
</dbReference>
<dbReference type="AlphaFoldDB" id="K5W4C6"/>
<dbReference type="EMBL" id="JH930474">
    <property type="protein sequence ID" value="EKM53784.1"/>
    <property type="molecule type" value="Genomic_DNA"/>
</dbReference>
<dbReference type="KEGG" id="pco:PHACADRAFT_164077"/>
<dbReference type="HOGENOM" id="CLU_051530_3_0_1"/>
<evidence type="ECO:0008006" key="3">
    <source>
        <dbReference type="Google" id="ProtNLM"/>
    </source>
</evidence>
<evidence type="ECO:0000313" key="1">
    <source>
        <dbReference type="EMBL" id="EKM53784.1"/>
    </source>
</evidence>